<dbReference type="Proteomes" id="UP000217334">
    <property type="component" value="Chromosome"/>
</dbReference>
<proteinExistence type="inferred from homology"/>
<keyword evidence="4" id="KW-0472">Membrane</keyword>
<evidence type="ECO:0000256" key="5">
    <source>
        <dbReference type="ARBA" id="ARBA00023237"/>
    </source>
</evidence>
<organism evidence="9 10">
    <name type="scientific">Capnocytophaga sputigena</name>
    <dbReference type="NCBI Taxonomy" id="1019"/>
    <lineage>
        <taxon>Bacteria</taxon>
        <taxon>Pseudomonadati</taxon>
        <taxon>Bacteroidota</taxon>
        <taxon>Flavobacteriia</taxon>
        <taxon>Flavobacteriales</taxon>
        <taxon>Flavobacteriaceae</taxon>
        <taxon>Capnocytophaga</taxon>
    </lineage>
</organism>
<accession>A0A250F8G8</accession>
<dbReference type="AlphaFoldDB" id="A0A250F8G8"/>
<sequence length="502" mass="56776">MKKILYTTLLFSAISLLPTACARLDLEPYNEVDESNLFNNKRDAEQWVNGMYNALRNANQGEQMYASDIQADYLNAVQGAMEKLPNMHRWSIFGASENTTATIWKERFLIIQDINIALKGFPNIPEQDEIKGLTGELYLGRAYCYTYLVTHFCKPYTSSTAATDLGLPILTVSSLKNFPARSTIAETFDFILSDIQKAETLLAGQAGTAGADTFTLDAARALKARVLLYQNNWAQAYQVAQQLINTNNYPLATSADALSKIWAEDDDAESITQLYAAIKSGVSETSGNTNELYLSEQESFFFPGQTEASPNVLPTQDFVDLFETGDWRKDVFLKQVDIGFFSLYAVNKYPRNKNLEPTDSYFFYYGHRAKLFRIAETYLIAAEAAYRNNDETNAKKYLNLLRAARGLSAVTTSGSNLFADIQNERNRELAFEDFRLYDINRWGLAVKRGTPQNLNSIRNTPAEDYSELNIQVGSTNYYKIVWPIPVNDIDYEQGNWKQNPGW</sequence>
<dbReference type="InterPro" id="IPR033985">
    <property type="entry name" value="SusD-like_N"/>
</dbReference>
<comment type="similarity">
    <text evidence="2">Belongs to the SusD family.</text>
</comment>
<reference evidence="10" key="1">
    <citation type="submission" date="2017-06" db="EMBL/GenBank/DDBJ databases">
        <title>Capnocytophaga spp. assemblies.</title>
        <authorList>
            <person name="Gulvik C.A."/>
        </authorList>
    </citation>
    <scope>NUCLEOTIDE SEQUENCE [LARGE SCALE GENOMIC DNA]</scope>
    <source>
        <strain evidence="10">H4486</strain>
    </source>
</reference>
<evidence type="ECO:0000259" key="7">
    <source>
        <dbReference type="Pfam" id="PF07980"/>
    </source>
</evidence>
<evidence type="ECO:0000256" key="3">
    <source>
        <dbReference type="ARBA" id="ARBA00022729"/>
    </source>
</evidence>
<dbReference type="SUPFAM" id="SSF48452">
    <property type="entry name" value="TPR-like"/>
    <property type="match status" value="1"/>
</dbReference>
<dbReference type="EMBL" id="CP022383">
    <property type="protein sequence ID" value="ATA80276.1"/>
    <property type="molecule type" value="Genomic_DNA"/>
</dbReference>
<feature type="chain" id="PRO_5012264610" evidence="6">
    <location>
        <begin position="23"/>
        <end position="502"/>
    </location>
</feature>
<evidence type="ECO:0000256" key="1">
    <source>
        <dbReference type="ARBA" id="ARBA00004442"/>
    </source>
</evidence>
<comment type="subcellular location">
    <subcellularLocation>
        <location evidence="1">Cell outer membrane</location>
    </subcellularLocation>
</comment>
<gene>
    <name evidence="9" type="ORF">CGC59_11575</name>
</gene>
<evidence type="ECO:0000256" key="2">
    <source>
        <dbReference type="ARBA" id="ARBA00006275"/>
    </source>
</evidence>
<evidence type="ECO:0000313" key="9">
    <source>
        <dbReference type="EMBL" id="ATA80276.1"/>
    </source>
</evidence>
<evidence type="ECO:0000256" key="4">
    <source>
        <dbReference type="ARBA" id="ARBA00023136"/>
    </source>
</evidence>
<keyword evidence="5" id="KW-0998">Cell outer membrane</keyword>
<dbReference type="InterPro" id="IPR012944">
    <property type="entry name" value="SusD_RagB_dom"/>
</dbReference>
<evidence type="ECO:0000259" key="8">
    <source>
        <dbReference type="Pfam" id="PF14322"/>
    </source>
</evidence>
<protein>
    <submittedName>
        <fullName evidence="9">RagB/SusD family nutrient uptake outer membrane protein</fullName>
    </submittedName>
</protein>
<dbReference type="InterPro" id="IPR011990">
    <property type="entry name" value="TPR-like_helical_dom_sf"/>
</dbReference>
<feature type="signal peptide" evidence="6">
    <location>
        <begin position="1"/>
        <end position="22"/>
    </location>
</feature>
<evidence type="ECO:0000313" key="10">
    <source>
        <dbReference type="Proteomes" id="UP000217334"/>
    </source>
</evidence>
<feature type="domain" description="RagB/SusD" evidence="7">
    <location>
        <begin position="344"/>
        <end position="502"/>
    </location>
</feature>
<dbReference type="Gene3D" id="1.25.40.390">
    <property type="match status" value="1"/>
</dbReference>
<dbReference type="Pfam" id="PF14322">
    <property type="entry name" value="SusD-like_3"/>
    <property type="match status" value="1"/>
</dbReference>
<keyword evidence="3 6" id="KW-0732">Signal</keyword>
<dbReference type="RefSeq" id="WP_095902039.1">
    <property type="nucleotide sequence ID" value="NZ_CP022383.1"/>
</dbReference>
<dbReference type="Pfam" id="PF07980">
    <property type="entry name" value="SusD_RagB"/>
    <property type="match status" value="1"/>
</dbReference>
<name>A0A250F8G8_CAPSP</name>
<evidence type="ECO:0000256" key="6">
    <source>
        <dbReference type="SAM" id="SignalP"/>
    </source>
</evidence>
<dbReference type="GO" id="GO:0009279">
    <property type="term" value="C:cell outer membrane"/>
    <property type="evidence" value="ECO:0007669"/>
    <property type="project" value="UniProtKB-SubCell"/>
</dbReference>
<feature type="domain" description="SusD-like N-terminal" evidence="8">
    <location>
        <begin position="24"/>
        <end position="228"/>
    </location>
</feature>